<feature type="domain" description="CobW C-terminal" evidence="7">
    <location>
        <begin position="232"/>
        <end position="328"/>
    </location>
</feature>
<dbReference type="Gene3D" id="3.30.1220.10">
    <property type="entry name" value="CobW-like, C-terminal domain"/>
    <property type="match status" value="1"/>
</dbReference>
<dbReference type="Pfam" id="PF02492">
    <property type="entry name" value="cobW"/>
    <property type="match status" value="1"/>
</dbReference>
<evidence type="ECO:0000256" key="2">
    <source>
        <dbReference type="ARBA" id="ARBA00022801"/>
    </source>
</evidence>
<comment type="similarity">
    <text evidence="4">Belongs to the SIMIBI class G3E GTPase family. ZNG1 subfamily.</text>
</comment>
<dbReference type="Gene3D" id="3.40.50.300">
    <property type="entry name" value="P-loop containing nucleotide triphosphate hydrolases"/>
    <property type="match status" value="1"/>
</dbReference>
<dbReference type="CDD" id="cd03112">
    <property type="entry name" value="CobW-like"/>
    <property type="match status" value="1"/>
</dbReference>
<dbReference type="InterPro" id="IPR011629">
    <property type="entry name" value="CobW-like_C"/>
</dbReference>
<evidence type="ECO:0000256" key="1">
    <source>
        <dbReference type="ARBA" id="ARBA00022741"/>
    </source>
</evidence>
<dbReference type="GO" id="GO:0016787">
    <property type="term" value="F:hydrolase activity"/>
    <property type="evidence" value="ECO:0007669"/>
    <property type="project" value="UniProtKB-KW"/>
</dbReference>
<dbReference type="PANTHER" id="PTHR13748">
    <property type="entry name" value="COBW-RELATED"/>
    <property type="match status" value="1"/>
</dbReference>
<evidence type="ECO:0000313" key="8">
    <source>
        <dbReference type="EMBL" id="CAB3975008.1"/>
    </source>
</evidence>
<proteinExistence type="inferred from homology"/>
<dbReference type="AlphaFoldDB" id="A0A6J5JUP3"/>
<comment type="function">
    <text evidence="5">Zinc chaperone that directly transfers zinc cofactor to target proteins, thereby activating them. Zinc is transferred from the CXCC motif in the GTPase domain to the zinc binding site in target proteins in a process requiring GTP hydrolysis.</text>
</comment>
<organism evidence="8 9">
    <name type="scientific">Burkholderia aenigmatica</name>
    <dbReference type="NCBI Taxonomy" id="2015348"/>
    <lineage>
        <taxon>Bacteria</taxon>
        <taxon>Pseudomonadati</taxon>
        <taxon>Pseudomonadota</taxon>
        <taxon>Betaproteobacteria</taxon>
        <taxon>Burkholderiales</taxon>
        <taxon>Burkholderiaceae</taxon>
        <taxon>Burkholderia</taxon>
        <taxon>Burkholderia cepacia complex</taxon>
    </lineage>
</organism>
<evidence type="ECO:0000259" key="7">
    <source>
        <dbReference type="SMART" id="SM00833"/>
    </source>
</evidence>
<keyword evidence="3" id="KW-0143">Chaperone</keyword>
<dbReference type="InterPro" id="IPR027417">
    <property type="entry name" value="P-loop_NTPase"/>
</dbReference>
<dbReference type="GO" id="GO:0000166">
    <property type="term" value="F:nucleotide binding"/>
    <property type="evidence" value="ECO:0007669"/>
    <property type="project" value="UniProtKB-KW"/>
</dbReference>
<dbReference type="SUPFAM" id="SSF90002">
    <property type="entry name" value="Hypothetical protein YjiA, C-terminal domain"/>
    <property type="match status" value="1"/>
</dbReference>
<comment type="catalytic activity">
    <reaction evidence="6">
        <text>GTP + H2O = GDP + phosphate + H(+)</text>
        <dbReference type="Rhea" id="RHEA:19669"/>
        <dbReference type="ChEBI" id="CHEBI:15377"/>
        <dbReference type="ChEBI" id="CHEBI:15378"/>
        <dbReference type="ChEBI" id="CHEBI:37565"/>
        <dbReference type="ChEBI" id="CHEBI:43474"/>
        <dbReference type="ChEBI" id="CHEBI:58189"/>
    </reaction>
    <physiologicalReaction direction="left-to-right" evidence="6">
        <dbReference type="Rhea" id="RHEA:19670"/>
    </physiologicalReaction>
</comment>
<dbReference type="InterPro" id="IPR051316">
    <property type="entry name" value="Zinc-reg_GTPase_activator"/>
</dbReference>
<dbReference type="Proteomes" id="UP000494301">
    <property type="component" value="Unassembled WGS sequence"/>
</dbReference>
<sequence length="343" mass="35920">MSMPVAPTEAARAPIDLAVIGGYLGAGKTTVVNAILQARHGRRIAVLVNDFGAVNIDARLVRARGDDVIELDNGCICCTIGGALVDALTRVATRDARPELLLVEASGVADPAKIAQIGLLNGAFRLTSVLVVADALAWRDTLADPLVGAMAQRQLDGAGAIVVTKLDRVAPARRDAVLDDVRACAPTDIVVAARHGEIPLALLFDAAVPDRPSVPDIVRAHRPIGQDTMPAFASVTVAAPDVLDKVRLRAWLKALPRTILRAKGIVRVADAKGAVATRVCQVAARRIRFSSMADEGLAEHDGEGVMVFIGIIDAAAQAVLRDGIVQCSVTAETVEPTGFQSVK</sequence>
<evidence type="ECO:0000256" key="5">
    <source>
        <dbReference type="ARBA" id="ARBA00045658"/>
    </source>
</evidence>
<reference evidence="8 9" key="1">
    <citation type="submission" date="2020-04" db="EMBL/GenBank/DDBJ databases">
        <authorList>
            <person name="Depoorter E."/>
        </authorList>
    </citation>
    <scope>NUCLEOTIDE SEQUENCE [LARGE SCALE GENOMIC DNA]</scope>
    <source>
        <strain evidence="8 9">BCC0217</strain>
    </source>
</reference>
<evidence type="ECO:0000256" key="6">
    <source>
        <dbReference type="ARBA" id="ARBA00049117"/>
    </source>
</evidence>
<evidence type="ECO:0000256" key="3">
    <source>
        <dbReference type="ARBA" id="ARBA00023186"/>
    </source>
</evidence>
<dbReference type="InterPro" id="IPR036627">
    <property type="entry name" value="CobW-likC_sf"/>
</dbReference>
<gene>
    <name evidence="8" type="ORF">BLA3211_08290</name>
</gene>
<dbReference type="Pfam" id="PF07683">
    <property type="entry name" value="CobW_C"/>
    <property type="match status" value="1"/>
</dbReference>
<dbReference type="EMBL" id="CABWIL020000054">
    <property type="protein sequence ID" value="CAB3975008.1"/>
    <property type="molecule type" value="Genomic_DNA"/>
</dbReference>
<name>A0A6J5JUP3_9BURK</name>
<dbReference type="SUPFAM" id="SSF52540">
    <property type="entry name" value="P-loop containing nucleoside triphosphate hydrolases"/>
    <property type="match status" value="1"/>
</dbReference>
<dbReference type="SMART" id="SM00833">
    <property type="entry name" value="CobW_C"/>
    <property type="match status" value="1"/>
</dbReference>
<accession>A0A6J5JUP3</accession>
<dbReference type="InterPro" id="IPR003495">
    <property type="entry name" value="CobW/HypB/UreG_nucleotide-bd"/>
</dbReference>
<keyword evidence="1" id="KW-0547">Nucleotide-binding</keyword>
<evidence type="ECO:0000313" key="9">
    <source>
        <dbReference type="Proteomes" id="UP000494301"/>
    </source>
</evidence>
<evidence type="ECO:0000256" key="4">
    <source>
        <dbReference type="ARBA" id="ARBA00034320"/>
    </source>
</evidence>
<keyword evidence="2" id="KW-0378">Hydrolase</keyword>
<protein>
    <submittedName>
        <fullName evidence="8">Cobalamin biosynthesis protein</fullName>
    </submittedName>
</protein>